<sequence>MAEEVNGLRIITLSPFEIHFSQTRIRFEFQDGRTLQTALEETKARDTTFEEEDAILLAPPFPRIEVTRWRCKLRDAEGAPRIDPETGLELYSQEERWFTFDNRRLCCLQRAAAAKWPKKVCCEVYEIPPALARTRELRKFDTRSSGFSVLVGRREAQNLDTWCWRTEVGVPAVQESEPGVVMPGLRRRRPESERQGAGHFRGRRREAKEEEEEAERSFPLQLLRSFLLFMIIYLSLRVCMILWRKYKAGSGTDSVGELENSSL</sequence>
<keyword evidence="2" id="KW-1133">Transmembrane helix</keyword>
<dbReference type="AlphaFoldDB" id="A0AA36JJY0"/>
<keyword evidence="2" id="KW-0472">Membrane</keyword>
<reference evidence="3" key="1">
    <citation type="submission" date="2023-08" db="EMBL/GenBank/DDBJ databases">
        <authorList>
            <person name="Chen Y."/>
            <person name="Shah S."/>
            <person name="Dougan E. K."/>
            <person name="Thang M."/>
            <person name="Chan C."/>
        </authorList>
    </citation>
    <scope>NUCLEOTIDE SEQUENCE</scope>
</reference>
<evidence type="ECO:0000256" key="1">
    <source>
        <dbReference type="SAM" id="MobiDB-lite"/>
    </source>
</evidence>
<dbReference type="Proteomes" id="UP001178507">
    <property type="component" value="Unassembled WGS sequence"/>
</dbReference>
<protein>
    <submittedName>
        <fullName evidence="3">Uncharacterized protein</fullName>
    </submittedName>
</protein>
<feature type="transmembrane region" description="Helical" evidence="2">
    <location>
        <begin position="222"/>
        <end position="243"/>
    </location>
</feature>
<evidence type="ECO:0000313" key="3">
    <source>
        <dbReference type="EMBL" id="CAJ1407054.1"/>
    </source>
</evidence>
<dbReference type="EMBL" id="CAUJNA010003656">
    <property type="protein sequence ID" value="CAJ1407054.1"/>
    <property type="molecule type" value="Genomic_DNA"/>
</dbReference>
<evidence type="ECO:0000256" key="2">
    <source>
        <dbReference type="SAM" id="Phobius"/>
    </source>
</evidence>
<organism evidence="3 4">
    <name type="scientific">Effrenium voratum</name>
    <dbReference type="NCBI Taxonomy" id="2562239"/>
    <lineage>
        <taxon>Eukaryota</taxon>
        <taxon>Sar</taxon>
        <taxon>Alveolata</taxon>
        <taxon>Dinophyceae</taxon>
        <taxon>Suessiales</taxon>
        <taxon>Symbiodiniaceae</taxon>
        <taxon>Effrenium</taxon>
    </lineage>
</organism>
<keyword evidence="4" id="KW-1185">Reference proteome</keyword>
<feature type="region of interest" description="Disordered" evidence="1">
    <location>
        <begin position="185"/>
        <end position="208"/>
    </location>
</feature>
<proteinExistence type="predicted"/>
<evidence type="ECO:0000313" key="4">
    <source>
        <dbReference type="Proteomes" id="UP001178507"/>
    </source>
</evidence>
<accession>A0AA36JJY0</accession>
<gene>
    <name evidence="3" type="ORF">EVOR1521_LOCUS28851</name>
</gene>
<comment type="caution">
    <text evidence="3">The sequence shown here is derived from an EMBL/GenBank/DDBJ whole genome shotgun (WGS) entry which is preliminary data.</text>
</comment>
<name>A0AA36JJY0_9DINO</name>
<keyword evidence="2" id="KW-0812">Transmembrane</keyword>